<gene>
    <name evidence="2" type="ORF">FocTR4_00004086</name>
</gene>
<proteinExistence type="predicted"/>
<evidence type="ECO:0000313" key="3">
    <source>
        <dbReference type="Proteomes" id="UP000321331"/>
    </source>
</evidence>
<dbReference type="AlphaFoldDB" id="A0A5C6TA54"/>
<feature type="compositionally biased region" description="Polar residues" evidence="1">
    <location>
        <begin position="468"/>
        <end position="492"/>
    </location>
</feature>
<comment type="caution">
    <text evidence="2">The sequence shown here is derived from an EMBL/GenBank/DDBJ whole genome shotgun (WGS) entry which is preliminary data.</text>
</comment>
<organism evidence="2 3">
    <name type="scientific">Fusarium oxysporum f. sp. cubense</name>
    <dbReference type="NCBI Taxonomy" id="61366"/>
    <lineage>
        <taxon>Eukaryota</taxon>
        <taxon>Fungi</taxon>
        <taxon>Dikarya</taxon>
        <taxon>Ascomycota</taxon>
        <taxon>Pezizomycotina</taxon>
        <taxon>Sordariomycetes</taxon>
        <taxon>Hypocreomycetidae</taxon>
        <taxon>Hypocreales</taxon>
        <taxon>Nectriaceae</taxon>
        <taxon>Fusarium</taxon>
        <taxon>Fusarium oxysporum species complex</taxon>
    </lineage>
</organism>
<feature type="compositionally biased region" description="Polar residues" evidence="1">
    <location>
        <begin position="150"/>
        <end position="167"/>
    </location>
</feature>
<dbReference type="EMBL" id="VMNF01000005">
    <property type="protein sequence ID" value="TXC07134.1"/>
    <property type="molecule type" value="Genomic_DNA"/>
</dbReference>
<sequence length="492" mass="54974">MLSAFPVPRRWRLSASDNDGSSCSGSHRRSTKRLLHFYRRKRNKPDVKDIEAKQACAATPINGNDDDQSIDQEVRDRTCNPLILLLKSGYPKADILSRARLHIQQNVLNPHSGHLGAFGPALRIGPFPTDPVPKLRIGTSSDDHRGATKCGSSQKRPSGSPCKSGSTGKKPRRESKTSDKAQSDNGSDDNGGEDKRRKRRKRRKDHDGPRFPWPENSSDRKSFVCPFYKAQPDRYCLCKGLRITSISYVTQHIGRCHVLNHVTLDVQETDQSTDDNATHPGTTRDPDKIVFYCWRCRIEFHGLGADERWDSHTNTGCDEQSIAETGVLLPGEFKKLKGAVAAVSGDHEKWEKIWTTCFPRESTQTQYNEAETTDNVAPIGGGTQPQMPYEGAVNEIRRPNHDPPQVLAPPIPDYTRDPNMLFNLFPGPWDMADNIGNMNYATSDIPNAAPTVLRTMRPVRFEPGLAQPLTTSTQNQTFASDDWATNNYNGAR</sequence>
<evidence type="ECO:0000256" key="1">
    <source>
        <dbReference type="SAM" id="MobiDB-lite"/>
    </source>
</evidence>
<accession>A0A5C6TA54</accession>
<feature type="region of interest" description="Disordered" evidence="1">
    <location>
        <begin position="126"/>
        <end position="215"/>
    </location>
</feature>
<protein>
    <submittedName>
        <fullName evidence="2">Uncharacterized protein</fullName>
    </submittedName>
</protein>
<feature type="region of interest" description="Disordered" evidence="1">
    <location>
        <begin position="465"/>
        <end position="492"/>
    </location>
</feature>
<reference evidence="2 3" key="1">
    <citation type="submission" date="2019-07" db="EMBL/GenBank/DDBJ databases">
        <title>The First High-Quality Draft Genome Sequence of the Causal Agent of the Current Panama Disease Epidemic.</title>
        <authorList>
            <person name="Warmington R.J."/>
            <person name="Kay W."/>
            <person name="Jeffries A."/>
            <person name="Bebber D."/>
            <person name="Moore K."/>
            <person name="Studholme D.J."/>
        </authorList>
    </citation>
    <scope>NUCLEOTIDE SEQUENCE [LARGE SCALE GENOMIC DNA]</scope>
    <source>
        <strain evidence="2 3">TR4</strain>
    </source>
</reference>
<evidence type="ECO:0000313" key="2">
    <source>
        <dbReference type="EMBL" id="TXC07134.1"/>
    </source>
</evidence>
<name>A0A5C6TA54_FUSOC</name>
<dbReference type="Proteomes" id="UP000321331">
    <property type="component" value="Unassembled WGS sequence"/>
</dbReference>